<protein>
    <submittedName>
        <fullName evidence="2">Uncharacterized protein</fullName>
    </submittedName>
</protein>
<dbReference type="RefSeq" id="WP_230366857.1">
    <property type="nucleotide sequence ID" value="NZ_JAJALK010000007.1"/>
</dbReference>
<evidence type="ECO:0000256" key="1">
    <source>
        <dbReference type="SAM" id="MobiDB-lite"/>
    </source>
</evidence>
<dbReference type="EMBL" id="JAUSWL010000007">
    <property type="protein sequence ID" value="MDQ0545188.1"/>
    <property type="molecule type" value="Genomic_DNA"/>
</dbReference>
<dbReference type="AlphaFoldDB" id="A0AAJ1WZC8"/>
<comment type="caution">
    <text evidence="2">The sequence shown here is derived from an EMBL/GenBank/DDBJ whole genome shotgun (WGS) entry which is preliminary data.</text>
</comment>
<sequence length="107" mass="11534">MTENLPSDFAATLTGRAPPHAWPAPLAALWWLARDATESADATWARAHALVQDASGPDAAWVHAHLHRIEGDSGNARYWYDRAGRPVFHGSLAEERAALIAALSRAG</sequence>
<dbReference type="Proteomes" id="UP001223420">
    <property type="component" value="Unassembled WGS sequence"/>
</dbReference>
<gene>
    <name evidence="2" type="ORF">QO001_004126</name>
</gene>
<proteinExistence type="predicted"/>
<evidence type="ECO:0000313" key="2">
    <source>
        <dbReference type="EMBL" id="MDQ0545188.1"/>
    </source>
</evidence>
<accession>A0AAJ1WZC8</accession>
<organism evidence="2 3">
    <name type="scientific">Methylobacterium brachiatum</name>
    <dbReference type="NCBI Taxonomy" id="269660"/>
    <lineage>
        <taxon>Bacteria</taxon>
        <taxon>Pseudomonadati</taxon>
        <taxon>Pseudomonadota</taxon>
        <taxon>Alphaproteobacteria</taxon>
        <taxon>Hyphomicrobiales</taxon>
        <taxon>Methylobacteriaceae</taxon>
        <taxon>Methylobacterium</taxon>
    </lineage>
</organism>
<feature type="region of interest" description="Disordered" evidence="1">
    <location>
        <begin position="1"/>
        <end position="20"/>
    </location>
</feature>
<name>A0AAJ1WZC8_9HYPH</name>
<reference evidence="2" key="1">
    <citation type="submission" date="2023-07" db="EMBL/GenBank/DDBJ databases">
        <title>Genomic Encyclopedia of Type Strains, Phase IV (KMG-IV): sequencing the most valuable type-strain genomes for metagenomic binning, comparative biology and taxonomic classification.</title>
        <authorList>
            <person name="Goeker M."/>
        </authorList>
    </citation>
    <scope>NUCLEOTIDE SEQUENCE</scope>
    <source>
        <strain evidence="2">DSM 19569</strain>
    </source>
</reference>
<evidence type="ECO:0000313" key="3">
    <source>
        <dbReference type="Proteomes" id="UP001223420"/>
    </source>
</evidence>